<feature type="compositionally biased region" description="Basic and acidic residues" evidence="1">
    <location>
        <begin position="194"/>
        <end position="210"/>
    </location>
</feature>
<accession>A0AAD3H0H5</accession>
<sequence>MTKPKQRKGGSKSQATKLEHDVKYFLGAQSRTTGYRAATYKPTLEQFQSVSFSDFVRGVLMGVPLDNVDKIEPYFPGDSDEESTTSEKEEEQVGHDCNDDTDSATTGSSKAVHEQETTHENAEAKDETSDDALNTIITTNTMSTPEKDEETTSSIRMTTRSRSGASKYLNLPPEKENIYSKTYYTSPSSSSKRGRGDESHDKMTKQEKQKPLIRPPSLEPDSLKLSDGIAKITPPVGWWDKAGIGKDITARGAPWAKGTKLGDMEIPSPISQCIAGIGGVYDFTMMELPTVTVAEFRERADKYRKMQVGKELDDDETDEHMDDLARKFWKRLGPTMQSSQYGADMEGTLFDGAEACGWNVDQLESCLALLEADYKDSSDISERFKLPGVTSAYLYFGMWASVFSAHTEDMNLLSINYLHAGAPKYWYAIAEEDADRFESLMKSMFSHQANDCKEFLRHKRSLMSPNLLKKHGISFTTQVQRAGDIIITFPGSYHFGFNTGFNCAESTNFAVPEWVPFGKEANVCMCHPHSVRIDMTRFEELLDQYEKEVFTMKGPKPTYTEWVKNYIMRKKRRNRGKNSKAEAVESKKGKAKSFEVEVMKLATYRSKTGKGKPAGKKAKGKSKKAAEKEEKRHTAMPMKAVHMKPQTRVICLLDTDDGEECYFTGVVVDVVEDHAKIHFAGTTKSEDIWLTLDSGKLFLDGGEK</sequence>
<feature type="compositionally biased region" description="Polar residues" evidence="1">
    <location>
        <begin position="131"/>
        <end position="144"/>
    </location>
</feature>
<dbReference type="PANTHER" id="PTHR10694">
    <property type="entry name" value="LYSINE-SPECIFIC DEMETHYLASE"/>
    <property type="match status" value="1"/>
</dbReference>
<dbReference type="GO" id="GO:0005634">
    <property type="term" value="C:nucleus"/>
    <property type="evidence" value="ECO:0007669"/>
    <property type="project" value="TreeGrafter"/>
</dbReference>
<feature type="compositionally biased region" description="Low complexity" evidence="1">
    <location>
        <begin position="179"/>
        <end position="191"/>
    </location>
</feature>
<dbReference type="PROSITE" id="PS51184">
    <property type="entry name" value="JMJC"/>
    <property type="match status" value="1"/>
</dbReference>
<feature type="compositionally biased region" description="Basic and acidic residues" evidence="1">
    <location>
        <begin position="111"/>
        <end position="127"/>
    </location>
</feature>
<dbReference type="GO" id="GO:0010468">
    <property type="term" value="P:regulation of gene expression"/>
    <property type="evidence" value="ECO:0007669"/>
    <property type="project" value="TreeGrafter"/>
</dbReference>
<dbReference type="Pfam" id="PF02373">
    <property type="entry name" value="JmjC"/>
    <property type="match status" value="1"/>
</dbReference>
<evidence type="ECO:0000313" key="3">
    <source>
        <dbReference type="EMBL" id="GFH45860.1"/>
    </source>
</evidence>
<evidence type="ECO:0000256" key="1">
    <source>
        <dbReference type="SAM" id="MobiDB-lite"/>
    </source>
</evidence>
<feature type="region of interest" description="Disordered" evidence="1">
    <location>
        <begin position="66"/>
        <end position="222"/>
    </location>
</feature>
<evidence type="ECO:0000313" key="4">
    <source>
        <dbReference type="Proteomes" id="UP001054902"/>
    </source>
</evidence>
<name>A0AAD3H0H5_9STRA</name>
<evidence type="ECO:0000259" key="2">
    <source>
        <dbReference type="PROSITE" id="PS51184"/>
    </source>
</evidence>
<feature type="region of interest" description="Disordered" evidence="1">
    <location>
        <begin position="606"/>
        <end position="635"/>
    </location>
</feature>
<dbReference type="GO" id="GO:0032454">
    <property type="term" value="F:histone H3K9 demethylase activity"/>
    <property type="evidence" value="ECO:0007669"/>
    <property type="project" value="TreeGrafter"/>
</dbReference>
<feature type="compositionally biased region" description="Basic and acidic residues" evidence="1">
    <location>
        <begin position="624"/>
        <end position="633"/>
    </location>
</feature>
<feature type="domain" description="JmjC" evidence="2">
    <location>
        <begin position="352"/>
        <end position="526"/>
    </location>
</feature>
<dbReference type="PANTHER" id="PTHR10694:SF7">
    <property type="entry name" value="[HISTONE H3]-TRIMETHYL-L-LYSINE(9) DEMETHYLASE"/>
    <property type="match status" value="1"/>
</dbReference>
<dbReference type="SUPFAM" id="SSF51197">
    <property type="entry name" value="Clavaminate synthase-like"/>
    <property type="match status" value="1"/>
</dbReference>
<dbReference type="Gene3D" id="2.60.120.650">
    <property type="entry name" value="Cupin"/>
    <property type="match status" value="1"/>
</dbReference>
<keyword evidence="4" id="KW-1185">Reference proteome</keyword>
<dbReference type="SMART" id="SM00558">
    <property type="entry name" value="JmjC"/>
    <property type="match status" value="1"/>
</dbReference>
<organism evidence="3 4">
    <name type="scientific">Chaetoceros tenuissimus</name>
    <dbReference type="NCBI Taxonomy" id="426638"/>
    <lineage>
        <taxon>Eukaryota</taxon>
        <taxon>Sar</taxon>
        <taxon>Stramenopiles</taxon>
        <taxon>Ochrophyta</taxon>
        <taxon>Bacillariophyta</taxon>
        <taxon>Coscinodiscophyceae</taxon>
        <taxon>Chaetocerotophycidae</taxon>
        <taxon>Chaetocerotales</taxon>
        <taxon>Chaetocerotaceae</taxon>
        <taxon>Chaetoceros</taxon>
    </lineage>
</organism>
<proteinExistence type="predicted"/>
<dbReference type="Proteomes" id="UP001054902">
    <property type="component" value="Unassembled WGS sequence"/>
</dbReference>
<comment type="caution">
    <text evidence="3">The sequence shown here is derived from an EMBL/GenBank/DDBJ whole genome shotgun (WGS) entry which is preliminary data.</text>
</comment>
<dbReference type="EMBL" id="BLLK01000022">
    <property type="protein sequence ID" value="GFH45860.1"/>
    <property type="molecule type" value="Genomic_DNA"/>
</dbReference>
<reference evidence="3 4" key="1">
    <citation type="journal article" date="2021" name="Sci. Rep.">
        <title>The genome of the diatom Chaetoceros tenuissimus carries an ancient integrated fragment of an extant virus.</title>
        <authorList>
            <person name="Hongo Y."/>
            <person name="Kimura K."/>
            <person name="Takaki Y."/>
            <person name="Yoshida Y."/>
            <person name="Baba S."/>
            <person name="Kobayashi G."/>
            <person name="Nagasaki K."/>
            <person name="Hano T."/>
            <person name="Tomaru Y."/>
        </authorList>
    </citation>
    <scope>NUCLEOTIDE SEQUENCE [LARGE SCALE GENOMIC DNA]</scope>
    <source>
        <strain evidence="3 4">NIES-3715</strain>
    </source>
</reference>
<gene>
    <name evidence="3" type="ORF">CTEN210_02334</name>
</gene>
<dbReference type="GO" id="GO:0051864">
    <property type="term" value="F:histone H3K36 demethylase activity"/>
    <property type="evidence" value="ECO:0007669"/>
    <property type="project" value="TreeGrafter"/>
</dbReference>
<feature type="compositionally biased region" description="Basic residues" evidence="1">
    <location>
        <begin position="607"/>
        <end position="623"/>
    </location>
</feature>
<feature type="compositionally biased region" description="Basic and acidic residues" evidence="1">
    <location>
        <begin position="85"/>
        <end position="98"/>
    </location>
</feature>
<dbReference type="InterPro" id="IPR003347">
    <property type="entry name" value="JmjC_dom"/>
</dbReference>
<protein>
    <recommendedName>
        <fullName evidence="2">JmjC domain-containing protein</fullName>
    </recommendedName>
</protein>
<dbReference type="GO" id="GO:0000785">
    <property type="term" value="C:chromatin"/>
    <property type="evidence" value="ECO:0007669"/>
    <property type="project" value="TreeGrafter"/>
</dbReference>
<dbReference type="AlphaFoldDB" id="A0AAD3H0H5"/>
<feature type="compositionally biased region" description="Low complexity" evidence="1">
    <location>
        <begin position="152"/>
        <end position="163"/>
    </location>
</feature>